<evidence type="ECO:0000256" key="6">
    <source>
        <dbReference type="ARBA" id="ARBA00023242"/>
    </source>
</evidence>
<feature type="domain" description="Zn(2)-C6 fungal-type" evidence="7">
    <location>
        <begin position="20"/>
        <end position="48"/>
    </location>
</feature>
<keyword evidence="1" id="KW-0479">Metal-binding</keyword>
<dbReference type="GO" id="GO:0008270">
    <property type="term" value="F:zinc ion binding"/>
    <property type="evidence" value="ECO:0007669"/>
    <property type="project" value="InterPro"/>
</dbReference>
<dbReference type="AlphaFoldDB" id="A0A6A6PXM3"/>
<dbReference type="EMBL" id="MU001634">
    <property type="protein sequence ID" value="KAF2484765.1"/>
    <property type="molecule type" value="Genomic_DNA"/>
</dbReference>
<evidence type="ECO:0000256" key="1">
    <source>
        <dbReference type="ARBA" id="ARBA00022723"/>
    </source>
</evidence>
<dbReference type="GO" id="GO:0000981">
    <property type="term" value="F:DNA-binding transcription factor activity, RNA polymerase II-specific"/>
    <property type="evidence" value="ECO:0007669"/>
    <property type="project" value="InterPro"/>
</dbReference>
<dbReference type="Gene3D" id="4.10.240.10">
    <property type="entry name" value="Zn(2)-C6 fungal-type DNA-binding domain"/>
    <property type="match status" value="1"/>
</dbReference>
<dbReference type="GO" id="GO:0003677">
    <property type="term" value="F:DNA binding"/>
    <property type="evidence" value="ECO:0007669"/>
    <property type="project" value="UniProtKB-KW"/>
</dbReference>
<dbReference type="InterPro" id="IPR036864">
    <property type="entry name" value="Zn2-C6_fun-type_DNA-bd_sf"/>
</dbReference>
<keyword evidence="9" id="KW-1185">Reference proteome</keyword>
<dbReference type="OrthoDB" id="3598904at2759"/>
<dbReference type="Pfam" id="PF00172">
    <property type="entry name" value="Zn_clus"/>
    <property type="match status" value="1"/>
</dbReference>
<reference evidence="8" key="1">
    <citation type="journal article" date="2020" name="Stud. Mycol.">
        <title>101 Dothideomycetes genomes: a test case for predicting lifestyles and emergence of pathogens.</title>
        <authorList>
            <person name="Haridas S."/>
            <person name="Albert R."/>
            <person name="Binder M."/>
            <person name="Bloem J."/>
            <person name="Labutti K."/>
            <person name="Salamov A."/>
            <person name="Andreopoulos B."/>
            <person name="Baker S."/>
            <person name="Barry K."/>
            <person name="Bills G."/>
            <person name="Bluhm B."/>
            <person name="Cannon C."/>
            <person name="Castanera R."/>
            <person name="Culley D."/>
            <person name="Daum C."/>
            <person name="Ezra D."/>
            <person name="Gonzalez J."/>
            <person name="Henrissat B."/>
            <person name="Kuo A."/>
            <person name="Liang C."/>
            <person name="Lipzen A."/>
            <person name="Lutzoni F."/>
            <person name="Magnuson J."/>
            <person name="Mondo S."/>
            <person name="Nolan M."/>
            <person name="Ohm R."/>
            <person name="Pangilinan J."/>
            <person name="Park H.-J."/>
            <person name="Ramirez L."/>
            <person name="Alfaro M."/>
            <person name="Sun H."/>
            <person name="Tritt A."/>
            <person name="Yoshinaga Y."/>
            <person name="Zwiers L.-H."/>
            <person name="Turgeon B."/>
            <person name="Goodwin S."/>
            <person name="Spatafora J."/>
            <person name="Crous P."/>
            <person name="Grigoriev I."/>
        </authorList>
    </citation>
    <scope>NUCLEOTIDE SEQUENCE</scope>
    <source>
        <strain evidence="8">CBS 113389</strain>
    </source>
</reference>
<sequence>MDSSNRKRKRVLTLPPSSNGCITCRSRRVKCDETRPFCRRCVQARRTCKGYAAAWPAANAPPEPAEEVCTAAVPADSPAYVHGH</sequence>
<keyword evidence="2" id="KW-0862">Zinc</keyword>
<dbReference type="PANTHER" id="PTHR36206">
    <property type="entry name" value="ASPERCRYPTIN BIOSYNTHESIS CLUSTER-SPECIFIC TRANSCRIPTION REGULATOR ATNN-RELATED"/>
    <property type="match status" value="1"/>
</dbReference>
<dbReference type="CDD" id="cd00067">
    <property type="entry name" value="GAL4"/>
    <property type="match status" value="1"/>
</dbReference>
<keyword evidence="5" id="KW-0804">Transcription</keyword>
<organism evidence="8 9">
    <name type="scientific">Neohortaea acidophila</name>
    <dbReference type="NCBI Taxonomy" id="245834"/>
    <lineage>
        <taxon>Eukaryota</taxon>
        <taxon>Fungi</taxon>
        <taxon>Dikarya</taxon>
        <taxon>Ascomycota</taxon>
        <taxon>Pezizomycotina</taxon>
        <taxon>Dothideomycetes</taxon>
        <taxon>Dothideomycetidae</taxon>
        <taxon>Mycosphaerellales</taxon>
        <taxon>Teratosphaeriaceae</taxon>
        <taxon>Neohortaea</taxon>
    </lineage>
</organism>
<keyword evidence="4" id="KW-0238">DNA-binding</keyword>
<dbReference type="PANTHER" id="PTHR36206:SF12">
    <property type="entry name" value="ASPERCRYPTIN BIOSYNTHESIS CLUSTER-SPECIFIC TRANSCRIPTION REGULATOR ATNN-RELATED"/>
    <property type="match status" value="1"/>
</dbReference>
<dbReference type="Proteomes" id="UP000799767">
    <property type="component" value="Unassembled WGS sequence"/>
</dbReference>
<dbReference type="InterPro" id="IPR001138">
    <property type="entry name" value="Zn2Cys6_DnaBD"/>
</dbReference>
<evidence type="ECO:0000259" key="7">
    <source>
        <dbReference type="PROSITE" id="PS50048"/>
    </source>
</evidence>
<dbReference type="SUPFAM" id="SSF57701">
    <property type="entry name" value="Zn2/Cys6 DNA-binding domain"/>
    <property type="match status" value="1"/>
</dbReference>
<name>A0A6A6PXM3_9PEZI</name>
<proteinExistence type="predicted"/>
<dbReference type="RefSeq" id="XP_033591334.1">
    <property type="nucleotide sequence ID" value="XM_033729454.1"/>
</dbReference>
<keyword evidence="3" id="KW-0805">Transcription regulation</keyword>
<gene>
    <name evidence="8" type="ORF">BDY17DRAFT_135153</name>
</gene>
<evidence type="ECO:0000256" key="5">
    <source>
        <dbReference type="ARBA" id="ARBA00023163"/>
    </source>
</evidence>
<evidence type="ECO:0000313" key="9">
    <source>
        <dbReference type="Proteomes" id="UP000799767"/>
    </source>
</evidence>
<dbReference type="SMART" id="SM00066">
    <property type="entry name" value="GAL4"/>
    <property type="match status" value="1"/>
</dbReference>
<evidence type="ECO:0000256" key="2">
    <source>
        <dbReference type="ARBA" id="ARBA00022833"/>
    </source>
</evidence>
<keyword evidence="6" id="KW-0539">Nucleus</keyword>
<evidence type="ECO:0000256" key="3">
    <source>
        <dbReference type="ARBA" id="ARBA00023015"/>
    </source>
</evidence>
<evidence type="ECO:0000313" key="8">
    <source>
        <dbReference type="EMBL" id="KAF2484765.1"/>
    </source>
</evidence>
<dbReference type="PROSITE" id="PS50048">
    <property type="entry name" value="ZN2_CY6_FUNGAL_2"/>
    <property type="match status" value="1"/>
</dbReference>
<dbReference type="InterPro" id="IPR052360">
    <property type="entry name" value="Transcr_Regulatory_Proteins"/>
</dbReference>
<dbReference type="PROSITE" id="PS00463">
    <property type="entry name" value="ZN2_CY6_FUNGAL_1"/>
    <property type="match status" value="1"/>
</dbReference>
<dbReference type="GeneID" id="54470456"/>
<evidence type="ECO:0000256" key="4">
    <source>
        <dbReference type="ARBA" id="ARBA00023125"/>
    </source>
</evidence>
<protein>
    <recommendedName>
        <fullName evidence="7">Zn(2)-C6 fungal-type domain-containing protein</fullName>
    </recommendedName>
</protein>
<accession>A0A6A6PXM3</accession>